<name>A0A914Q5Q7_9BILA</name>
<dbReference type="Proteomes" id="UP000887578">
    <property type="component" value="Unplaced"/>
</dbReference>
<dbReference type="SUPFAM" id="SSF53474">
    <property type="entry name" value="alpha/beta-Hydrolases"/>
    <property type="match status" value="1"/>
</dbReference>
<proteinExistence type="predicted"/>
<reference evidence="2" key="1">
    <citation type="submission" date="2022-11" db="UniProtKB">
        <authorList>
            <consortium name="WormBaseParasite"/>
        </authorList>
    </citation>
    <scope>IDENTIFICATION</scope>
</reference>
<evidence type="ECO:0000313" key="1">
    <source>
        <dbReference type="Proteomes" id="UP000887578"/>
    </source>
</evidence>
<dbReference type="AlphaFoldDB" id="A0A914Q5Q7"/>
<dbReference type="PANTHER" id="PTHR12265">
    <property type="entry name" value="TRANSMEMBRANE PROTEIN 53"/>
    <property type="match status" value="1"/>
</dbReference>
<keyword evidence="1" id="KW-1185">Reference proteome</keyword>
<evidence type="ECO:0000313" key="2">
    <source>
        <dbReference type="WBParaSite" id="PDA_v2.g26685.t1"/>
    </source>
</evidence>
<dbReference type="Pfam" id="PF05705">
    <property type="entry name" value="DUF829"/>
    <property type="match status" value="1"/>
</dbReference>
<dbReference type="WBParaSite" id="PDA_v2.g26685.t1">
    <property type="protein sequence ID" value="PDA_v2.g26685.t1"/>
    <property type="gene ID" value="PDA_v2.g26685"/>
</dbReference>
<dbReference type="InterPro" id="IPR008547">
    <property type="entry name" value="DUF829_TMEM53"/>
</dbReference>
<dbReference type="InterPro" id="IPR029058">
    <property type="entry name" value="AB_hydrolase_fold"/>
</dbReference>
<organism evidence="1 2">
    <name type="scientific">Panagrolaimus davidi</name>
    <dbReference type="NCBI Taxonomy" id="227884"/>
    <lineage>
        <taxon>Eukaryota</taxon>
        <taxon>Metazoa</taxon>
        <taxon>Ecdysozoa</taxon>
        <taxon>Nematoda</taxon>
        <taxon>Chromadorea</taxon>
        <taxon>Rhabditida</taxon>
        <taxon>Tylenchina</taxon>
        <taxon>Panagrolaimomorpha</taxon>
        <taxon>Panagrolaimoidea</taxon>
        <taxon>Panagrolaimidae</taxon>
        <taxon>Panagrolaimus</taxon>
    </lineage>
</organism>
<protein>
    <submittedName>
        <fullName evidence="2">Uncharacterized protein</fullName>
    </submittedName>
</protein>
<dbReference type="PANTHER" id="PTHR12265:SF41">
    <property type="entry name" value="TRANSMEMBRANE PROTEIN 53"/>
    <property type="match status" value="1"/>
</dbReference>
<accession>A0A914Q5Q7</accession>
<sequence length="228" mass="26680">MTNPRCCSVIRYTAPIQKVRCFTSYQNFALEFYEKILDNEDTSPILFHVFSMNGCTLFVALWELLDIVSNGATIKNRVKGIIFDSSPANVQPMQIANAVTFATLPKSKYSEIFRPFYKFLIAGFFTSLRAFEWIHSFFDSTAFEKNNAYFRIFKISDLPKNQLYLYSNSDEICSDHSIEDFIKNQKERGINVLSQCWKTSEHVQHFRAHPEEYTKFCKEFLDDYVNPH</sequence>